<proteinExistence type="predicted"/>
<sequence length="210" mass="24005">MQLFKILVLPFIIVSLLSAGVIVTINIDYFVLKNNLSERSLTELFQQLLLLASIGIFIWSASKVAESRTLFVLVAGFFGCMFLRELDYYFDMIVHGFWLYPTLLLASLVIIYSVKNSADLLSSVRLFSQSNAYFNILVGLVIIMIFSRLFGSGTLWKEVMNDDYHHIYKTIIQEGLELFGYVFLFIGSFHQLREVQSKVANKAQMKLIAV</sequence>
<keyword evidence="1" id="KW-0472">Membrane</keyword>
<feature type="transmembrane region" description="Helical" evidence="1">
    <location>
        <begin position="132"/>
        <end position="151"/>
    </location>
</feature>
<keyword evidence="1" id="KW-0812">Transmembrane</keyword>
<comment type="caution">
    <text evidence="2">The sequence shown here is derived from an EMBL/GenBank/DDBJ whole genome shotgun (WGS) entry which is preliminary data.</text>
</comment>
<feature type="transmembrane region" description="Helical" evidence="1">
    <location>
        <begin position="69"/>
        <end position="86"/>
    </location>
</feature>
<feature type="transmembrane region" description="Helical" evidence="1">
    <location>
        <begin position="171"/>
        <end position="189"/>
    </location>
</feature>
<keyword evidence="3" id="KW-1185">Reference proteome</keyword>
<evidence type="ECO:0000313" key="2">
    <source>
        <dbReference type="EMBL" id="GAW96134.1"/>
    </source>
</evidence>
<evidence type="ECO:0000313" key="3">
    <source>
        <dbReference type="Proteomes" id="UP000197068"/>
    </source>
</evidence>
<dbReference type="Proteomes" id="UP000197068">
    <property type="component" value="Unassembled WGS sequence"/>
</dbReference>
<feature type="transmembrane region" description="Helical" evidence="1">
    <location>
        <begin position="7"/>
        <end position="32"/>
    </location>
</feature>
<name>A0ABQ0MUU6_9GAMM</name>
<feature type="transmembrane region" description="Helical" evidence="1">
    <location>
        <begin position="92"/>
        <end position="112"/>
    </location>
</feature>
<protein>
    <submittedName>
        <fullName evidence="2">Uncharacterized protein</fullName>
    </submittedName>
</protein>
<keyword evidence="1" id="KW-1133">Transmembrane helix</keyword>
<accession>A0ABQ0MUU6</accession>
<evidence type="ECO:0000256" key="1">
    <source>
        <dbReference type="SAM" id="Phobius"/>
    </source>
</evidence>
<dbReference type="EMBL" id="BDQM01000011">
    <property type="protein sequence ID" value="GAW96134.1"/>
    <property type="molecule type" value="Genomic_DNA"/>
</dbReference>
<reference evidence="2 3" key="1">
    <citation type="submission" date="2017-06" db="EMBL/GenBank/DDBJ databases">
        <title>Whole Genome Sequences of Colwellia marinimaniae MTCD1.</title>
        <authorList>
            <person name="Kusumoto H."/>
            <person name="Inoue M."/>
            <person name="Tanikawa K."/>
            <person name="Maeji H."/>
            <person name="Cameron J.H."/>
            <person name="Bartlett D.H."/>
        </authorList>
    </citation>
    <scope>NUCLEOTIDE SEQUENCE [LARGE SCALE GENOMIC DNA]</scope>
    <source>
        <strain evidence="2 3">MTCD1</strain>
    </source>
</reference>
<feature type="transmembrane region" description="Helical" evidence="1">
    <location>
        <begin position="44"/>
        <end position="62"/>
    </location>
</feature>
<gene>
    <name evidence="2" type="ORF">MTCD1_01744</name>
</gene>
<organism evidence="2 3">
    <name type="scientific">Colwellia marinimaniae</name>
    <dbReference type="NCBI Taxonomy" id="1513592"/>
    <lineage>
        <taxon>Bacteria</taxon>
        <taxon>Pseudomonadati</taxon>
        <taxon>Pseudomonadota</taxon>
        <taxon>Gammaproteobacteria</taxon>
        <taxon>Alteromonadales</taxon>
        <taxon>Colwelliaceae</taxon>
        <taxon>Colwellia</taxon>
    </lineage>
</organism>